<dbReference type="Gene3D" id="3.30.300.130">
    <property type="entry name" value="Fe-S cluster assembly (FSCA)"/>
    <property type="match status" value="1"/>
</dbReference>
<organism evidence="2 3">
    <name type="scientific">Candidatus Magasanikbacteria bacterium CG10_big_fil_rev_8_21_14_0_10_43_6</name>
    <dbReference type="NCBI Taxonomy" id="1974650"/>
    <lineage>
        <taxon>Bacteria</taxon>
        <taxon>Candidatus Magasanikiibacteriota</taxon>
    </lineage>
</organism>
<dbReference type="InterPro" id="IPR034904">
    <property type="entry name" value="FSCA_dom_sf"/>
</dbReference>
<dbReference type="Pfam" id="PF01883">
    <property type="entry name" value="FeS_assembly_P"/>
    <property type="match status" value="1"/>
</dbReference>
<evidence type="ECO:0000259" key="1">
    <source>
        <dbReference type="Pfam" id="PF01883"/>
    </source>
</evidence>
<feature type="domain" description="MIP18 family-like" evidence="1">
    <location>
        <begin position="4"/>
        <end position="75"/>
    </location>
</feature>
<dbReference type="PANTHER" id="PTHR42831:SF1">
    <property type="entry name" value="FE-S PROTEIN MATURATION AUXILIARY FACTOR YITW"/>
    <property type="match status" value="1"/>
</dbReference>
<dbReference type="AlphaFoldDB" id="A0A2M6W1E2"/>
<dbReference type="InterPro" id="IPR002744">
    <property type="entry name" value="MIP18-like"/>
</dbReference>
<reference evidence="3" key="1">
    <citation type="submission" date="2017-09" db="EMBL/GenBank/DDBJ databases">
        <title>Depth-based differentiation of microbial function through sediment-hosted aquifers and enrichment of novel symbionts in the deep terrestrial subsurface.</title>
        <authorList>
            <person name="Probst A.J."/>
            <person name="Ladd B."/>
            <person name="Jarett J.K."/>
            <person name="Geller-Mcgrath D.E."/>
            <person name="Sieber C.M.K."/>
            <person name="Emerson J.B."/>
            <person name="Anantharaman K."/>
            <person name="Thomas B.C."/>
            <person name="Malmstrom R."/>
            <person name="Stieglmeier M."/>
            <person name="Klingl A."/>
            <person name="Woyke T."/>
            <person name="Ryan C.M."/>
            <person name="Banfield J.F."/>
        </authorList>
    </citation>
    <scope>NUCLEOTIDE SEQUENCE [LARGE SCALE GENOMIC DNA]</scope>
</reference>
<evidence type="ECO:0000313" key="3">
    <source>
        <dbReference type="Proteomes" id="UP000229362"/>
    </source>
</evidence>
<protein>
    <submittedName>
        <fullName evidence="2">Aromatic ring hydroxylase</fullName>
    </submittedName>
</protein>
<name>A0A2M6W1E2_9BACT</name>
<gene>
    <name evidence="2" type="ORF">COU33_02260</name>
</gene>
<dbReference type="PANTHER" id="PTHR42831">
    <property type="entry name" value="FE-S PROTEIN MATURATION AUXILIARY FACTOR YITW"/>
    <property type="match status" value="1"/>
</dbReference>
<dbReference type="EMBL" id="PFBZ01000100">
    <property type="protein sequence ID" value="PIT86591.1"/>
    <property type="molecule type" value="Genomic_DNA"/>
</dbReference>
<accession>A0A2M6W1E2</accession>
<evidence type="ECO:0000313" key="2">
    <source>
        <dbReference type="EMBL" id="PIT86591.1"/>
    </source>
</evidence>
<comment type="caution">
    <text evidence="2">The sequence shown here is derived from an EMBL/GenBank/DDBJ whole genome shotgun (WGS) entry which is preliminary data.</text>
</comment>
<proteinExistence type="predicted"/>
<dbReference type="Proteomes" id="UP000229362">
    <property type="component" value="Unassembled WGS sequence"/>
</dbReference>
<sequence length="95" mass="10836">MLTKEAIIEKLETVIDPHIGIDIWTLGFIYEITIRDEKSVHILMTLTTPMCPMAGSLKQDITYTLKDLGVETVEVETTFDPPWKPPPKVKEMFAM</sequence>
<dbReference type="InterPro" id="IPR052339">
    <property type="entry name" value="Fe-S_Maturation_MIP18"/>
</dbReference>
<dbReference type="SUPFAM" id="SSF117916">
    <property type="entry name" value="Fe-S cluster assembly (FSCA) domain-like"/>
    <property type="match status" value="1"/>
</dbReference>